<dbReference type="Pfam" id="PF00653">
    <property type="entry name" value="BIR"/>
    <property type="match status" value="1"/>
</dbReference>
<dbReference type="InterPro" id="IPR051190">
    <property type="entry name" value="Baculoviral_IAP"/>
</dbReference>
<proteinExistence type="predicted"/>
<dbReference type="PANTHER" id="PTHR46771:SF5">
    <property type="entry name" value="DETERIN"/>
    <property type="match status" value="1"/>
</dbReference>
<dbReference type="PANTHER" id="PTHR46771">
    <property type="entry name" value="DETERIN"/>
    <property type="match status" value="1"/>
</dbReference>
<keyword evidence="2" id="KW-0862">Zinc</keyword>
<dbReference type="CDD" id="cd00022">
    <property type="entry name" value="BIR"/>
    <property type="match status" value="1"/>
</dbReference>
<reference evidence="3" key="1">
    <citation type="submission" date="2022-01" db="EMBL/GenBank/DDBJ databases">
        <authorList>
            <person name="King R."/>
        </authorList>
    </citation>
    <scope>NUCLEOTIDE SEQUENCE</scope>
</reference>
<evidence type="ECO:0000256" key="1">
    <source>
        <dbReference type="ARBA" id="ARBA00022723"/>
    </source>
</evidence>
<dbReference type="Gene3D" id="1.10.1170.10">
    <property type="entry name" value="Inhibitor Of Apoptosis Protein (2mihbC-IAP-1), Chain A"/>
    <property type="match status" value="1"/>
</dbReference>
<keyword evidence="4" id="KW-1185">Reference proteome</keyword>
<name>A0A9N9TGL5_DIABA</name>
<evidence type="ECO:0000313" key="4">
    <source>
        <dbReference type="Proteomes" id="UP001153709"/>
    </source>
</evidence>
<organism evidence="3 4">
    <name type="scientific">Diabrotica balteata</name>
    <name type="common">Banded cucumber beetle</name>
    <dbReference type="NCBI Taxonomy" id="107213"/>
    <lineage>
        <taxon>Eukaryota</taxon>
        <taxon>Metazoa</taxon>
        <taxon>Ecdysozoa</taxon>
        <taxon>Arthropoda</taxon>
        <taxon>Hexapoda</taxon>
        <taxon>Insecta</taxon>
        <taxon>Pterygota</taxon>
        <taxon>Neoptera</taxon>
        <taxon>Endopterygota</taxon>
        <taxon>Coleoptera</taxon>
        <taxon>Polyphaga</taxon>
        <taxon>Cucujiformia</taxon>
        <taxon>Chrysomeloidea</taxon>
        <taxon>Chrysomelidae</taxon>
        <taxon>Galerucinae</taxon>
        <taxon>Diabroticina</taxon>
        <taxon>Diabroticites</taxon>
        <taxon>Diabrotica</taxon>
    </lineage>
</organism>
<evidence type="ECO:0000313" key="3">
    <source>
        <dbReference type="EMBL" id="CAG9841139.1"/>
    </source>
</evidence>
<dbReference type="EMBL" id="OU898284">
    <property type="protein sequence ID" value="CAG9841139.1"/>
    <property type="molecule type" value="Genomic_DNA"/>
</dbReference>
<dbReference type="Proteomes" id="UP001153709">
    <property type="component" value="Chromosome 9"/>
</dbReference>
<protein>
    <submittedName>
        <fullName evidence="3">Uncharacterized protein</fullName>
    </submittedName>
</protein>
<dbReference type="GO" id="GO:0046872">
    <property type="term" value="F:metal ion binding"/>
    <property type="evidence" value="ECO:0007669"/>
    <property type="project" value="UniProtKB-KW"/>
</dbReference>
<dbReference type="InterPro" id="IPR001370">
    <property type="entry name" value="BIR_rpt"/>
</dbReference>
<dbReference type="SUPFAM" id="SSF57924">
    <property type="entry name" value="Inhibitor of apoptosis (IAP) repeat"/>
    <property type="match status" value="1"/>
</dbReference>
<evidence type="ECO:0000256" key="2">
    <source>
        <dbReference type="ARBA" id="ARBA00022833"/>
    </source>
</evidence>
<keyword evidence="1" id="KW-0479">Metal-binding</keyword>
<dbReference type="SMART" id="SM00238">
    <property type="entry name" value="BIR"/>
    <property type="match status" value="1"/>
</dbReference>
<gene>
    <name evidence="3" type="ORF">DIABBA_LOCUS13727</name>
</gene>
<dbReference type="AlphaFoldDB" id="A0A9N9TGL5"/>
<accession>A0A9N9TGL5</accession>
<sequence>MSLTEDIEEYFPYLYEENRLKTYKSWVFNKNKPCSVDKMAEAGFIFIGSKQEPDAVKCFFCWKNLDGWEEADNPWKEHLKHAPNCSFAKLQKAQANITLKQFIDLRQELLNKIVNYYKDKQISELSRLAKKTRNSIKKIICRLIS</sequence>
<dbReference type="OrthoDB" id="2196114at2759"/>